<comment type="caution">
    <text evidence="2">The sequence shown here is derived from an EMBL/GenBank/DDBJ whole genome shotgun (WGS) entry which is preliminary data.</text>
</comment>
<reference evidence="3" key="1">
    <citation type="journal article" date="2019" name="Int. J. Syst. Evol. Microbiol.">
        <title>The Global Catalogue of Microorganisms (GCM) 10K type strain sequencing project: providing services to taxonomists for standard genome sequencing and annotation.</title>
        <authorList>
            <consortium name="The Broad Institute Genomics Platform"/>
            <consortium name="The Broad Institute Genome Sequencing Center for Infectious Disease"/>
            <person name="Wu L."/>
            <person name="Ma J."/>
        </authorList>
    </citation>
    <scope>NUCLEOTIDE SEQUENCE [LARGE SCALE GENOMIC DNA]</scope>
    <source>
        <strain evidence="3">JCM 18053</strain>
    </source>
</reference>
<dbReference type="EMBL" id="BAABIA010000010">
    <property type="protein sequence ID" value="GAA5147870.1"/>
    <property type="molecule type" value="Genomic_DNA"/>
</dbReference>
<sequence length="144" mass="14120">MNCPLVLVEDRAFGLVRGTLGAELKLGGGREDIAEAAGEDSGSWPMAGGSAPGAGEGIAGEAWSWPGIGGATGITGALPGAGGGATAGADVAGAVASCAGSGWPRPMNSRDVKKEAKTATRDMRAKGGYGKRGSSTSLSWASWI</sequence>
<proteinExistence type="predicted"/>
<feature type="region of interest" description="Disordered" evidence="1">
    <location>
        <begin position="36"/>
        <end position="58"/>
    </location>
</feature>
<name>A0ABP9PK72_9BACT</name>
<feature type="region of interest" description="Disordered" evidence="1">
    <location>
        <begin position="100"/>
        <end position="144"/>
    </location>
</feature>
<evidence type="ECO:0000313" key="2">
    <source>
        <dbReference type="EMBL" id="GAA5147870.1"/>
    </source>
</evidence>
<accession>A0ABP9PK72</accession>
<keyword evidence="3" id="KW-1185">Reference proteome</keyword>
<organism evidence="2 3">
    <name type="scientific">Prosthecobacter algae</name>
    <dbReference type="NCBI Taxonomy" id="1144682"/>
    <lineage>
        <taxon>Bacteria</taxon>
        <taxon>Pseudomonadati</taxon>
        <taxon>Verrucomicrobiota</taxon>
        <taxon>Verrucomicrobiia</taxon>
        <taxon>Verrucomicrobiales</taxon>
        <taxon>Verrucomicrobiaceae</taxon>
        <taxon>Prosthecobacter</taxon>
    </lineage>
</organism>
<protein>
    <submittedName>
        <fullName evidence="2">Uncharacterized protein</fullName>
    </submittedName>
</protein>
<dbReference type="Proteomes" id="UP001499852">
    <property type="component" value="Unassembled WGS sequence"/>
</dbReference>
<evidence type="ECO:0000256" key="1">
    <source>
        <dbReference type="SAM" id="MobiDB-lite"/>
    </source>
</evidence>
<feature type="compositionally biased region" description="Polar residues" evidence="1">
    <location>
        <begin position="133"/>
        <end position="144"/>
    </location>
</feature>
<feature type="compositionally biased region" description="Basic and acidic residues" evidence="1">
    <location>
        <begin position="108"/>
        <end position="125"/>
    </location>
</feature>
<evidence type="ECO:0000313" key="3">
    <source>
        <dbReference type="Proteomes" id="UP001499852"/>
    </source>
</evidence>
<gene>
    <name evidence="2" type="ORF">GCM10023213_43180</name>
</gene>